<comment type="function">
    <text evidence="9">Catalyzes the phosphorylation of pyrimidine nucleoside monophosphates at the expense of ATP. Plays an important role in de novo pyrimidine nucleotide biosynthesis. Has preference for UMP and dUMP as phosphate acceptors, but can also use CMP, dCMP and AMP.</text>
</comment>
<feature type="binding site" evidence="9">
    <location>
        <position position="126"/>
    </location>
    <ligand>
        <name>a ribonucleoside 5'-phosphate</name>
        <dbReference type="ChEBI" id="CHEBI:58043"/>
    </ligand>
</feature>
<comment type="domain">
    <text evidence="9">Consists of three domains, a large central CORE domain and two small peripheral domains, NMPbind and LID, which undergo movements during catalysis. The LID domain closes over the site of phosphoryl transfer upon ATP binding. Assembling and dissambling the active center during each catalytic cycle provides an effective means to prevent ATP hydrolysis.</text>
</comment>
<accession>A0A316YKV9</accession>
<keyword evidence="7 9" id="KW-0539">Nucleus</keyword>
<dbReference type="Pfam" id="PF00406">
    <property type="entry name" value="ADK"/>
    <property type="match status" value="2"/>
</dbReference>
<evidence type="ECO:0000256" key="9">
    <source>
        <dbReference type="HAMAP-Rule" id="MF_03172"/>
    </source>
</evidence>
<dbReference type="CDD" id="cd01428">
    <property type="entry name" value="ADK"/>
    <property type="match status" value="1"/>
</dbReference>
<proteinExistence type="inferred from homology"/>
<feature type="binding site" evidence="9">
    <location>
        <position position="202"/>
    </location>
    <ligand>
        <name>ATP</name>
        <dbReference type="ChEBI" id="CHEBI:30616"/>
    </ligand>
</feature>
<dbReference type="GO" id="GO:0005524">
    <property type="term" value="F:ATP binding"/>
    <property type="evidence" value="ECO:0007669"/>
    <property type="project" value="UniProtKB-KW"/>
</dbReference>
<name>A0A316YKV9_9BASI</name>
<dbReference type="PRINTS" id="PR00094">
    <property type="entry name" value="ADENYLTKNASE"/>
</dbReference>
<feature type="binding site" evidence="9">
    <location>
        <begin position="21"/>
        <end position="26"/>
    </location>
    <ligand>
        <name>ATP</name>
        <dbReference type="ChEBI" id="CHEBI:30616"/>
    </ligand>
</feature>
<comment type="catalytic activity">
    <reaction evidence="8 9">
        <text>UMP + ATP = UDP + ADP</text>
        <dbReference type="Rhea" id="RHEA:24400"/>
        <dbReference type="ChEBI" id="CHEBI:30616"/>
        <dbReference type="ChEBI" id="CHEBI:57865"/>
        <dbReference type="ChEBI" id="CHEBI:58223"/>
        <dbReference type="ChEBI" id="CHEBI:456216"/>
        <dbReference type="EC" id="2.7.4.14"/>
    </reaction>
</comment>
<organism evidence="10 11">
    <name type="scientific">Acaromyces ingoldii</name>
    <dbReference type="NCBI Taxonomy" id="215250"/>
    <lineage>
        <taxon>Eukaryota</taxon>
        <taxon>Fungi</taxon>
        <taxon>Dikarya</taxon>
        <taxon>Basidiomycota</taxon>
        <taxon>Ustilaginomycotina</taxon>
        <taxon>Exobasidiomycetes</taxon>
        <taxon>Exobasidiales</taxon>
        <taxon>Cryptobasidiaceae</taxon>
        <taxon>Acaromyces</taxon>
    </lineage>
</organism>
<dbReference type="InterPro" id="IPR006266">
    <property type="entry name" value="UMP_CMP_kinase"/>
</dbReference>
<comment type="subunit">
    <text evidence="9">Monomer.</text>
</comment>
<dbReference type="PROSITE" id="PS00113">
    <property type="entry name" value="ADENYLATE_KINASE"/>
    <property type="match status" value="1"/>
</dbReference>
<evidence type="ECO:0000256" key="6">
    <source>
        <dbReference type="ARBA" id="ARBA00022975"/>
    </source>
</evidence>
<dbReference type="FunFam" id="3.40.50.300:FF:000315">
    <property type="entry name" value="Adenylate kinase 1"/>
    <property type="match status" value="1"/>
</dbReference>
<feature type="binding site" evidence="9">
    <location>
        <begin position="119"/>
        <end position="122"/>
    </location>
    <ligand>
        <name>a ribonucleoside 5'-phosphate</name>
        <dbReference type="ChEBI" id="CHEBI:58043"/>
    </ligand>
</feature>
<dbReference type="GO" id="GO:0006221">
    <property type="term" value="P:pyrimidine nucleotide biosynthetic process"/>
    <property type="evidence" value="ECO:0007669"/>
    <property type="project" value="UniProtKB-UniRule"/>
</dbReference>
<dbReference type="InParanoid" id="A0A316YKV9"/>
<evidence type="ECO:0000256" key="8">
    <source>
        <dbReference type="ARBA" id="ARBA00048116"/>
    </source>
</evidence>
<reference evidence="10 11" key="1">
    <citation type="journal article" date="2018" name="Mol. Biol. Evol.">
        <title>Broad Genomic Sampling Reveals a Smut Pathogenic Ancestry of the Fungal Clade Ustilaginomycotina.</title>
        <authorList>
            <person name="Kijpornyongpan T."/>
            <person name="Mondo S.J."/>
            <person name="Barry K."/>
            <person name="Sandor L."/>
            <person name="Lee J."/>
            <person name="Lipzen A."/>
            <person name="Pangilinan J."/>
            <person name="LaButti K."/>
            <person name="Hainaut M."/>
            <person name="Henrissat B."/>
            <person name="Grigoriev I.V."/>
            <person name="Spatafora J.W."/>
            <person name="Aime M.C."/>
        </authorList>
    </citation>
    <scope>NUCLEOTIDE SEQUENCE [LARGE SCALE GENOMIC DNA]</scope>
    <source>
        <strain evidence="10 11">MCA 4198</strain>
    </source>
</reference>
<sequence>MAAPTFESEKVLVIFVLGGPGAGKGTQCERLVSQYGFVHLSAGDLLRAEQNRQGSQYGQLIADHIKEGKIVPQEITIALLRNAMDQAVASGGKTLAGHDVGPEHKDKWTGGKGRFLIDGFPRKMDQAVGFDETVCNSRFVLFLHCSEEVMLGRLLERGKTSGRADDNEESIKKRFRTFVETSMPVVDYYRKQDRVVEVDSQQDVAKVTEDIRKAMDQTFAKLGQAA</sequence>
<dbReference type="HAMAP" id="MF_03172">
    <property type="entry name" value="Adenylate_kinase_UMP_CMP_kin"/>
    <property type="match status" value="1"/>
</dbReference>
<feature type="binding site" evidence="9">
    <location>
        <position position="163"/>
    </location>
    <ligand>
        <name>a ribonucleoside 5'-phosphate</name>
        <dbReference type="ChEBI" id="CHEBI:58043"/>
    </ligand>
</feature>
<feature type="binding site" evidence="9">
    <location>
        <position position="47"/>
    </location>
    <ligand>
        <name>a ribonucleoside 5'-phosphate</name>
        <dbReference type="ChEBI" id="CHEBI:58043"/>
    </ligand>
</feature>
<keyword evidence="3 9" id="KW-0547">Nucleotide-binding</keyword>
<dbReference type="OrthoDB" id="442176at2759"/>
<dbReference type="InterPro" id="IPR033690">
    <property type="entry name" value="Adenylat_kinase_CS"/>
</dbReference>
<evidence type="ECO:0000256" key="2">
    <source>
        <dbReference type="ARBA" id="ARBA00022679"/>
    </source>
</evidence>
<evidence type="ECO:0000256" key="1">
    <source>
        <dbReference type="ARBA" id="ARBA00022490"/>
    </source>
</evidence>
<keyword evidence="4 9" id="KW-0418">Kinase</keyword>
<comment type="subcellular location">
    <subcellularLocation>
        <location evidence="9">Cytoplasm</location>
    </subcellularLocation>
    <subcellularLocation>
        <location evidence="9">Nucleus</location>
    </subcellularLocation>
    <text evidence="9">Predominantly cytoplasmic.</text>
</comment>
<feature type="binding site" evidence="9">
    <location>
        <begin position="69"/>
        <end position="71"/>
    </location>
    <ligand>
        <name>a ribonucleoside 5'-phosphate</name>
        <dbReference type="ChEBI" id="CHEBI:58043"/>
    </ligand>
</feature>
<evidence type="ECO:0000256" key="5">
    <source>
        <dbReference type="ARBA" id="ARBA00022840"/>
    </source>
</evidence>
<evidence type="ECO:0000256" key="3">
    <source>
        <dbReference type="ARBA" id="ARBA00022741"/>
    </source>
</evidence>
<comment type="similarity">
    <text evidence="9">Belongs to the adenylate kinase family. UMP-CMP kinase subfamily.</text>
</comment>
<dbReference type="Proteomes" id="UP000245768">
    <property type="component" value="Unassembled WGS sequence"/>
</dbReference>
<dbReference type="PANTHER" id="PTHR23359">
    <property type="entry name" value="NUCLEOTIDE KINASE"/>
    <property type="match status" value="1"/>
</dbReference>
<dbReference type="STRING" id="215250.A0A316YKV9"/>
<dbReference type="GO" id="GO:0006207">
    <property type="term" value="P:'de novo' pyrimidine nucleobase biosynthetic process"/>
    <property type="evidence" value="ECO:0007669"/>
    <property type="project" value="InterPro"/>
</dbReference>
<feature type="binding site" evidence="9">
    <location>
        <position position="174"/>
    </location>
    <ligand>
        <name>a ribonucleoside 5'-phosphate</name>
        <dbReference type="ChEBI" id="CHEBI:58043"/>
    </ligand>
</feature>
<protein>
    <recommendedName>
        <fullName evidence="9">Uridylate kinase</fullName>
        <shortName evidence="9">UK</shortName>
        <ecNumber evidence="9">2.7.4.14</ecNumber>
    </recommendedName>
    <alternativeName>
        <fullName evidence="9">ATP:UMP phosphotransferase</fullName>
    </alternativeName>
    <alternativeName>
        <fullName evidence="9">Deoxycytidylate kinase</fullName>
        <shortName evidence="9">CK</shortName>
        <shortName evidence="9">dCMP kinase</shortName>
    </alternativeName>
    <alternativeName>
        <fullName evidence="9">Uridine monophosphate kinase</fullName>
        <shortName evidence="9">UMP kinase</shortName>
        <shortName evidence="9">UMPK</shortName>
    </alternativeName>
</protein>
<feature type="binding site" evidence="9">
    <location>
        <position position="157"/>
    </location>
    <ligand>
        <name>ATP</name>
        <dbReference type="ChEBI" id="CHEBI:30616"/>
    </ligand>
</feature>
<keyword evidence="1 9" id="KW-0963">Cytoplasm</keyword>
<dbReference type="SUPFAM" id="SSF52540">
    <property type="entry name" value="P-loop containing nucleoside triphosphate hydrolases"/>
    <property type="match status" value="1"/>
</dbReference>
<keyword evidence="11" id="KW-1185">Reference proteome</keyword>
<evidence type="ECO:0000313" key="11">
    <source>
        <dbReference type="Proteomes" id="UP000245768"/>
    </source>
</evidence>
<keyword evidence="6 9" id="KW-0665">Pyrimidine biosynthesis</keyword>
<dbReference type="GO" id="GO:0005634">
    <property type="term" value="C:nucleus"/>
    <property type="evidence" value="ECO:0007669"/>
    <property type="project" value="UniProtKB-SubCell"/>
</dbReference>
<dbReference type="InterPro" id="IPR000850">
    <property type="entry name" value="Adenylat/UMP-CMP_kin"/>
</dbReference>
<dbReference type="EC" id="2.7.4.14" evidence="9"/>
<evidence type="ECO:0000256" key="7">
    <source>
        <dbReference type="ARBA" id="ARBA00023242"/>
    </source>
</evidence>
<keyword evidence="5 9" id="KW-0067">ATP-binding</keyword>
<evidence type="ECO:0000313" key="10">
    <source>
        <dbReference type="EMBL" id="PWN90190.1"/>
    </source>
</evidence>
<dbReference type="GO" id="GO:0005737">
    <property type="term" value="C:cytoplasm"/>
    <property type="evidence" value="ECO:0007669"/>
    <property type="project" value="UniProtKB-SubCell"/>
</dbReference>
<dbReference type="AlphaFoldDB" id="A0A316YKV9"/>
<keyword evidence="2 9" id="KW-0808">Transferase</keyword>
<dbReference type="GeneID" id="37043515"/>
<dbReference type="GO" id="GO:0033862">
    <property type="term" value="F:UMP kinase activity"/>
    <property type="evidence" value="ECO:0007669"/>
    <property type="project" value="RHEA"/>
</dbReference>
<feature type="region of interest" description="NMPbind" evidence="9">
    <location>
        <begin position="41"/>
        <end position="71"/>
    </location>
</feature>
<feature type="region of interest" description="LID" evidence="9">
    <location>
        <begin position="156"/>
        <end position="166"/>
    </location>
</feature>
<dbReference type="FunCoup" id="A0A316YKV9">
    <property type="interactions" value="317"/>
</dbReference>
<dbReference type="InterPro" id="IPR027417">
    <property type="entry name" value="P-loop_NTPase"/>
</dbReference>
<evidence type="ECO:0000256" key="4">
    <source>
        <dbReference type="ARBA" id="ARBA00022777"/>
    </source>
</evidence>
<dbReference type="EMBL" id="KZ819636">
    <property type="protein sequence ID" value="PWN90190.1"/>
    <property type="molecule type" value="Genomic_DNA"/>
</dbReference>
<dbReference type="RefSeq" id="XP_025377388.1">
    <property type="nucleotide sequence ID" value="XM_025521599.1"/>
</dbReference>
<dbReference type="HAMAP" id="MF_00235">
    <property type="entry name" value="Adenylate_kinase_Adk"/>
    <property type="match status" value="1"/>
</dbReference>
<gene>
    <name evidence="10" type="ORF">FA10DRAFT_266679</name>
</gene>
<comment type="cofactor">
    <cofactor evidence="9">
        <name>Mg(2+)</name>
        <dbReference type="ChEBI" id="CHEBI:18420"/>
    </cofactor>
    <text evidence="9">Binds 1 Mg(2+) ion per monomer.</text>
</comment>
<dbReference type="Gene3D" id="3.40.50.300">
    <property type="entry name" value="P-loop containing nucleotide triphosphate hydrolases"/>
    <property type="match status" value="1"/>
</dbReference>